<name>A0ABV8HP12_9ACTN</name>
<dbReference type="EMBL" id="JBHSBB010000012">
    <property type="protein sequence ID" value="MFC4033351.1"/>
    <property type="molecule type" value="Genomic_DNA"/>
</dbReference>
<feature type="signal peptide" evidence="1">
    <location>
        <begin position="1"/>
        <end position="25"/>
    </location>
</feature>
<dbReference type="SUPFAM" id="SSF52266">
    <property type="entry name" value="SGNH hydrolase"/>
    <property type="match status" value="1"/>
</dbReference>
<dbReference type="PANTHER" id="PTHR43784:SF2">
    <property type="entry name" value="GDSL-LIKE LIPASE_ACYLHYDROLASE, PUTATIVE (AFU_ORTHOLOGUE AFUA_2G00820)-RELATED"/>
    <property type="match status" value="1"/>
</dbReference>
<dbReference type="InterPro" id="IPR013830">
    <property type="entry name" value="SGNH_hydro"/>
</dbReference>
<dbReference type="Pfam" id="PF13472">
    <property type="entry name" value="Lipase_GDSL_2"/>
    <property type="match status" value="1"/>
</dbReference>
<evidence type="ECO:0000259" key="2">
    <source>
        <dbReference type="PROSITE" id="PS50022"/>
    </source>
</evidence>
<reference evidence="4" key="1">
    <citation type="journal article" date="2019" name="Int. J. Syst. Evol. Microbiol.">
        <title>The Global Catalogue of Microorganisms (GCM) 10K type strain sequencing project: providing services to taxonomists for standard genome sequencing and annotation.</title>
        <authorList>
            <consortium name="The Broad Institute Genomics Platform"/>
            <consortium name="The Broad Institute Genome Sequencing Center for Infectious Disease"/>
            <person name="Wu L."/>
            <person name="Ma J."/>
        </authorList>
    </citation>
    <scope>NUCLEOTIDE SEQUENCE [LARGE SCALE GENOMIC DNA]</scope>
    <source>
        <strain evidence="4">CGMCC 4.7237</strain>
    </source>
</reference>
<protein>
    <submittedName>
        <fullName evidence="3">Discoidin domain-containing protein</fullName>
    </submittedName>
</protein>
<dbReference type="InterPro" id="IPR000421">
    <property type="entry name" value="FA58C"/>
</dbReference>
<dbReference type="PANTHER" id="PTHR43784">
    <property type="entry name" value="GDSL-LIKE LIPASE/ACYLHYDROLASE, PUTATIVE (AFU_ORTHOLOGUE AFUA_2G00820)-RELATED"/>
    <property type="match status" value="1"/>
</dbReference>
<feature type="domain" description="F5/8 type C" evidence="2">
    <location>
        <begin position="403"/>
        <end position="536"/>
    </location>
</feature>
<dbReference type="InterPro" id="IPR053140">
    <property type="entry name" value="GDSL_Rv0518-like"/>
</dbReference>
<proteinExistence type="predicted"/>
<organism evidence="3 4">
    <name type="scientific">Streptomyces polygonati</name>
    <dbReference type="NCBI Taxonomy" id="1617087"/>
    <lineage>
        <taxon>Bacteria</taxon>
        <taxon>Bacillati</taxon>
        <taxon>Actinomycetota</taxon>
        <taxon>Actinomycetes</taxon>
        <taxon>Kitasatosporales</taxon>
        <taxon>Streptomycetaceae</taxon>
        <taxon>Streptomyces</taxon>
    </lineage>
</organism>
<gene>
    <name evidence="3" type="ORF">ACFO3J_17910</name>
</gene>
<evidence type="ECO:0000313" key="3">
    <source>
        <dbReference type="EMBL" id="MFC4033351.1"/>
    </source>
</evidence>
<keyword evidence="4" id="KW-1185">Reference proteome</keyword>
<dbReference type="Gene3D" id="2.60.120.260">
    <property type="entry name" value="Galactose-binding domain-like"/>
    <property type="match status" value="1"/>
</dbReference>
<accession>A0ABV8HP12</accession>
<evidence type="ECO:0000256" key="1">
    <source>
        <dbReference type="SAM" id="SignalP"/>
    </source>
</evidence>
<dbReference type="InterPro" id="IPR036514">
    <property type="entry name" value="SGNH_hydro_sf"/>
</dbReference>
<dbReference type="SUPFAM" id="SSF49785">
    <property type="entry name" value="Galactose-binding domain-like"/>
    <property type="match status" value="1"/>
</dbReference>
<keyword evidence="1" id="KW-0732">Signal</keyword>
<feature type="chain" id="PRO_5045691677" evidence="1">
    <location>
        <begin position="26"/>
        <end position="536"/>
    </location>
</feature>
<sequence>MRTTLRRLLALSVPLGLVLPLAATATTSAASPTSADATAFTGTWGAAMQSAGPTFAQQTLRQIVHTTIGGTSARIHLSNAFGTSPVTLSDIHLAEPGANGAVDTSTDRALTFNGASSVTIPAGGSAVSDTAAFAVPSDADLAVSFYLPQSAQSTWHQTADVTNYSAPGDQSGSATLSGAQTNTNDNFLAGLDVQNTASPGAVVAFGASITDAISSTFGAYHRWPDLFSDRLLDSGRAVGVINEGISGNGLIFDGGGQKATTRFQRDVLDQSGVKWVVFGDDVINDLLNSNPPTISQIESSFSQLVTAAHAHGVAFLCSTLTPFKGTTGWTQNREDIRQAYNAFLRTSSSGCDAVNDVDTATHDPSNPQAYLPAFDSGDHLHPNDAGMQAIANAVPLSAFGAPTAAPRVNLALGRPVQTSSVESGSTMSGANAVDGNRATRWASGSGDPQSLAVDLGQTRTLTQVELNWETAYASSWQLQVSPNGSSAWQTIASSTTGRGGDVQVPVSSSGRWVRVLGTVRGTQYGYSLWEFGVYGQ</sequence>
<evidence type="ECO:0000313" key="4">
    <source>
        <dbReference type="Proteomes" id="UP001595765"/>
    </source>
</evidence>
<dbReference type="Gene3D" id="3.40.50.1110">
    <property type="entry name" value="SGNH hydrolase"/>
    <property type="match status" value="1"/>
</dbReference>
<dbReference type="Proteomes" id="UP001595765">
    <property type="component" value="Unassembled WGS sequence"/>
</dbReference>
<dbReference type="InterPro" id="IPR008979">
    <property type="entry name" value="Galactose-bd-like_sf"/>
</dbReference>
<comment type="caution">
    <text evidence="3">The sequence shown here is derived from an EMBL/GenBank/DDBJ whole genome shotgun (WGS) entry which is preliminary data.</text>
</comment>
<dbReference type="PROSITE" id="PS50022">
    <property type="entry name" value="FA58C_3"/>
    <property type="match status" value="1"/>
</dbReference>
<dbReference type="Pfam" id="PF00754">
    <property type="entry name" value="F5_F8_type_C"/>
    <property type="match status" value="1"/>
</dbReference>
<dbReference type="RefSeq" id="WP_386430444.1">
    <property type="nucleotide sequence ID" value="NZ_JBHSBB010000012.1"/>
</dbReference>